<organism evidence="7 8">
    <name type="scientific">Tetzosporium hominis</name>
    <dbReference type="NCBI Taxonomy" id="2020506"/>
    <lineage>
        <taxon>Bacteria</taxon>
        <taxon>Bacillati</taxon>
        <taxon>Bacillota</taxon>
        <taxon>Bacilli</taxon>
        <taxon>Bacillales</taxon>
        <taxon>Caryophanaceae</taxon>
        <taxon>Tetzosporium</taxon>
    </lineage>
</organism>
<dbReference type="PANTHER" id="PTHR42839">
    <property type="entry name" value="ISOCHORISMATE SYNTHASE ENTC"/>
    <property type="match status" value="1"/>
</dbReference>
<dbReference type="NCBIfam" id="TIGR00543">
    <property type="entry name" value="isochor_syn"/>
    <property type="match status" value="1"/>
</dbReference>
<dbReference type="RefSeq" id="WP_094943970.1">
    <property type="nucleotide sequence ID" value="NZ_NOKQ01000276.1"/>
</dbReference>
<evidence type="ECO:0000256" key="1">
    <source>
        <dbReference type="ARBA" id="ARBA00000799"/>
    </source>
</evidence>
<dbReference type="AlphaFoldDB" id="A0A264W0P0"/>
<accession>A0A264W0P0</accession>
<dbReference type="OrthoDB" id="9803598at2"/>
<dbReference type="InterPro" id="IPR005801">
    <property type="entry name" value="ADC_synthase"/>
</dbReference>
<dbReference type="InterPro" id="IPR004561">
    <property type="entry name" value="IsoChor_synthase"/>
</dbReference>
<reference evidence="7 8" key="1">
    <citation type="submission" date="2017-07" db="EMBL/GenBank/DDBJ databases">
        <title>Tetzosporium hominis gen.nov. sp.nov.</title>
        <authorList>
            <person name="Tetz G."/>
            <person name="Tetz V."/>
        </authorList>
    </citation>
    <scope>NUCLEOTIDE SEQUENCE [LARGE SCALE GENOMIC DNA]</scope>
    <source>
        <strain evidence="7 8">VT-49</strain>
    </source>
</reference>
<dbReference type="Proteomes" id="UP000217065">
    <property type="component" value="Unassembled WGS sequence"/>
</dbReference>
<dbReference type="EMBL" id="NOKQ01000276">
    <property type="protein sequence ID" value="OZS77149.1"/>
    <property type="molecule type" value="Genomic_DNA"/>
</dbReference>
<comment type="catalytic activity">
    <reaction evidence="1">
        <text>chorismate = isochorismate</text>
        <dbReference type="Rhea" id="RHEA:18985"/>
        <dbReference type="ChEBI" id="CHEBI:29748"/>
        <dbReference type="ChEBI" id="CHEBI:29780"/>
        <dbReference type="EC" id="5.4.4.2"/>
    </reaction>
</comment>
<evidence type="ECO:0000256" key="4">
    <source>
        <dbReference type="ARBA" id="ARBA00023235"/>
    </source>
</evidence>
<evidence type="ECO:0000256" key="3">
    <source>
        <dbReference type="ARBA" id="ARBA00012824"/>
    </source>
</evidence>
<dbReference type="PANTHER" id="PTHR42839:SF1">
    <property type="entry name" value="ISOCHORISMATE SYNTHASE MENF"/>
    <property type="match status" value="1"/>
</dbReference>
<dbReference type="GO" id="GO:0009697">
    <property type="term" value="P:salicylic acid biosynthetic process"/>
    <property type="evidence" value="ECO:0007669"/>
    <property type="project" value="TreeGrafter"/>
</dbReference>
<sequence>MAKQVHSTTRTEYLYTETIDSEGISPIAFFEAGERLYEGQRLFWQNREKTHTIVGLGHAVVLKSSDDNRIATIQSEWNRLKQVVVKEKMDQAPILFGGFSFDPLHVVTGEWAAFSAAFFVVPQFQLEIKNESIKLSINCLSERSDMSSRFDQLRTERDRLLHMAQVQERPLFEKANVIEKVERNVPDYLAAVRSVKKEIASGKVDKVVISRSIELDFEEPVSSGAALYYALQEQPESYIFVLENGSSTFLGATPERLIRKEQGTVYSAGVAGSVRRGKDVGEDQRLGTALLTDEKNLEEHEFVVSMIRDVIEPLCKDVTIPNHPKLLKVRDIQHLFTPIQGQAAPGMDLFSFVDALHPTPALGGTPRKEAVQLIRELEQMDRGYYAAPIGFVDAEDNGEFAVGIRSALLRGGKALLYAGGGIVSESEPLAELEETNVKFRPMLRVLGGHRNDL</sequence>
<gene>
    <name evidence="7" type="ORF">CF394_12305</name>
</gene>
<evidence type="ECO:0000256" key="2">
    <source>
        <dbReference type="ARBA" id="ARBA00005297"/>
    </source>
</evidence>
<evidence type="ECO:0000313" key="8">
    <source>
        <dbReference type="Proteomes" id="UP000217065"/>
    </source>
</evidence>
<protein>
    <recommendedName>
        <fullName evidence="3">isochorismate synthase</fullName>
        <ecNumber evidence="3">5.4.4.2</ecNumber>
    </recommendedName>
    <alternativeName>
        <fullName evidence="5">Isochorismate mutase</fullName>
    </alternativeName>
</protein>
<dbReference type="Gene3D" id="3.60.120.10">
    <property type="entry name" value="Anthranilate synthase"/>
    <property type="match status" value="1"/>
</dbReference>
<dbReference type="SUPFAM" id="SSF56322">
    <property type="entry name" value="ADC synthase"/>
    <property type="match status" value="1"/>
</dbReference>
<dbReference type="InterPro" id="IPR015890">
    <property type="entry name" value="Chorismate_C"/>
</dbReference>
<proteinExistence type="inferred from homology"/>
<dbReference type="EC" id="5.4.4.2" evidence="3"/>
<evidence type="ECO:0000313" key="7">
    <source>
        <dbReference type="EMBL" id="OZS77149.1"/>
    </source>
</evidence>
<comment type="caution">
    <text evidence="7">The sequence shown here is derived from an EMBL/GenBank/DDBJ whole genome shotgun (WGS) entry which is preliminary data.</text>
</comment>
<evidence type="ECO:0000256" key="5">
    <source>
        <dbReference type="ARBA" id="ARBA00041564"/>
    </source>
</evidence>
<name>A0A264W0P0_9BACL</name>
<dbReference type="GO" id="GO:0008909">
    <property type="term" value="F:isochorismate synthase activity"/>
    <property type="evidence" value="ECO:0007669"/>
    <property type="project" value="UniProtKB-EC"/>
</dbReference>
<feature type="domain" description="Chorismate-utilising enzyme C-terminal" evidence="6">
    <location>
        <begin position="187"/>
        <end position="438"/>
    </location>
</feature>
<dbReference type="Pfam" id="PF00425">
    <property type="entry name" value="Chorismate_bind"/>
    <property type="match status" value="1"/>
</dbReference>
<comment type="similarity">
    <text evidence="2">Belongs to the isochorismate synthase family.</text>
</comment>
<keyword evidence="8" id="KW-1185">Reference proteome</keyword>
<keyword evidence="4" id="KW-0413">Isomerase</keyword>
<evidence type="ECO:0000259" key="6">
    <source>
        <dbReference type="Pfam" id="PF00425"/>
    </source>
</evidence>